<evidence type="ECO:0000313" key="2">
    <source>
        <dbReference type="Proteomes" id="UP000033423"/>
    </source>
</evidence>
<sequence length="68" mass="7276">MTIVNNESLVSRRADVTITSMKGSRGLVGGLAGEVKEGQVRPGAPRSGAALLLSFTVRYKEDTWVTQI</sequence>
<accession>A0A0F3H040</accession>
<keyword evidence="2" id="KW-1185">Reference proteome</keyword>
<proteinExistence type="predicted"/>
<organism evidence="1 2">
    <name type="scientific">Candidatus Magnetobacterium bavaricum</name>
    <dbReference type="NCBI Taxonomy" id="29290"/>
    <lineage>
        <taxon>Bacteria</taxon>
        <taxon>Pseudomonadati</taxon>
        <taxon>Nitrospirota</taxon>
        <taxon>Thermodesulfovibrionia</taxon>
        <taxon>Thermodesulfovibrionales</taxon>
        <taxon>Candidatus Magnetobacteriaceae</taxon>
        <taxon>Candidatus Magnetobacterium</taxon>
    </lineage>
</organism>
<name>A0A0F3H040_9BACT</name>
<dbReference type="EMBL" id="LACI01000127">
    <property type="protein sequence ID" value="KJU87531.1"/>
    <property type="molecule type" value="Genomic_DNA"/>
</dbReference>
<protein>
    <submittedName>
        <fullName evidence="1">Uncharacterized protein</fullName>
    </submittedName>
</protein>
<reference evidence="1 2" key="1">
    <citation type="submission" date="2015-02" db="EMBL/GenBank/DDBJ databases">
        <title>Single-cell genomics of uncultivated deep-branching MTB reveals a conserved set of magnetosome genes.</title>
        <authorList>
            <person name="Kolinko S."/>
            <person name="Richter M."/>
            <person name="Glockner F.O."/>
            <person name="Brachmann A."/>
            <person name="Schuler D."/>
        </authorList>
    </citation>
    <scope>NUCLEOTIDE SEQUENCE [LARGE SCALE GENOMIC DNA]</scope>
    <source>
        <strain evidence="1">TM-1</strain>
    </source>
</reference>
<evidence type="ECO:0000313" key="1">
    <source>
        <dbReference type="EMBL" id="KJU87531.1"/>
    </source>
</evidence>
<dbReference type="AlphaFoldDB" id="A0A0F3H040"/>
<dbReference type="Proteomes" id="UP000033423">
    <property type="component" value="Unassembled WGS sequence"/>
</dbReference>
<gene>
    <name evidence="1" type="ORF">MBAV_000273</name>
</gene>
<comment type="caution">
    <text evidence="1">The sequence shown here is derived from an EMBL/GenBank/DDBJ whole genome shotgun (WGS) entry which is preliminary data.</text>
</comment>